<reference evidence="1" key="1">
    <citation type="submission" date="2023-01" db="EMBL/GenBank/DDBJ databases">
        <title>Genome assembly of the deep-sea coral Lophelia pertusa.</title>
        <authorList>
            <person name="Herrera S."/>
            <person name="Cordes E."/>
        </authorList>
    </citation>
    <scope>NUCLEOTIDE SEQUENCE</scope>
    <source>
        <strain evidence="1">USNM1676648</strain>
        <tissue evidence="1">Polyp</tissue>
    </source>
</reference>
<proteinExistence type="predicted"/>
<comment type="caution">
    <text evidence="1">The sequence shown here is derived from an EMBL/GenBank/DDBJ whole genome shotgun (WGS) entry which is preliminary data.</text>
</comment>
<keyword evidence="2" id="KW-1185">Reference proteome</keyword>
<accession>A0A9W9ZUH7</accession>
<dbReference type="OrthoDB" id="5989232at2759"/>
<evidence type="ECO:0000313" key="1">
    <source>
        <dbReference type="EMBL" id="KAJ7386214.1"/>
    </source>
</evidence>
<gene>
    <name evidence="1" type="ORF">OS493_010607</name>
</gene>
<protein>
    <submittedName>
        <fullName evidence="1">Uncharacterized protein</fullName>
    </submittedName>
</protein>
<sequence length="333" mass="35072">MQLSTAVTDQFLLQSSAAVTQASVSATQSSAAVTQLSVSVRQSSPAITQPSVPVTQSSASCCHAAISTSSCNSVISCCHSAVSSCNSVIRCYHTALAAVTQPSVPVTQSSAAVTQPSVPVTQSSAAVTELSVPVTQSSAAVTQSNSSVPVTQSSAAVTQPSVPVTQSSAAVTEPPVPFVPCQFYPFGLFGTEHFPEDPVIMDPVLQDIIVNNTFSEITRRQTSTIQFPRIEPTGPLKMLVAAGKLKLTNVPSLTRMPSKSSCEEMLACLRPGTFCSITCKIGHFNKQALQTILKVHSLREVKCKVTTESKWLAKTIVPPNGKCLLSRKPHEIV</sequence>
<evidence type="ECO:0000313" key="2">
    <source>
        <dbReference type="Proteomes" id="UP001163046"/>
    </source>
</evidence>
<organism evidence="1 2">
    <name type="scientific">Desmophyllum pertusum</name>
    <dbReference type="NCBI Taxonomy" id="174260"/>
    <lineage>
        <taxon>Eukaryota</taxon>
        <taxon>Metazoa</taxon>
        <taxon>Cnidaria</taxon>
        <taxon>Anthozoa</taxon>
        <taxon>Hexacorallia</taxon>
        <taxon>Scleractinia</taxon>
        <taxon>Caryophylliina</taxon>
        <taxon>Caryophylliidae</taxon>
        <taxon>Desmophyllum</taxon>
    </lineage>
</organism>
<dbReference type="Proteomes" id="UP001163046">
    <property type="component" value="Unassembled WGS sequence"/>
</dbReference>
<dbReference type="AlphaFoldDB" id="A0A9W9ZUH7"/>
<dbReference type="EMBL" id="MU825877">
    <property type="protein sequence ID" value="KAJ7386214.1"/>
    <property type="molecule type" value="Genomic_DNA"/>
</dbReference>
<name>A0A9W9ZUH7_9CNID</name>